<evidence type="ECO:0000313" key="1">
    <source>
        <dbReference type="EMBL" id="TKW53253.1"/>
    </source>
</evidence>
<evidence type="ECO:0000313" key="2">
    <source>
        <dbReference type="Proteomes" id="UP000310108"/>
    </source>
</evidence>
<accession>A0A4U6XD37</accession>
<comment type="caution">
    <text evidence="1">The sequence shown here is derived from an EMBL/GenBank/DDBJ whole genome shotgun (WGS) entry which is preliminary data.</text>
</comment>
<dbReference type="AlphaFoldDB" id="A0A4U6XD37"/>
<keyword evidence="2" id="KW-1185">Reference proteome</keyword>
<protein>
    <submittedName>
        <fullName evidence="1">Uncharacterized protein</fullName>
    </submittedName>
</protein>
<dbReference type="Proteomes" id="UP000310108">
    <property type="component" value="Unassembled WGS sequence"/>
</dbReference>
<proteinExistence type="predicted"/>
<dbReference type="EMBL" id="PJEX01000194">
    <property type="protein sequence ID" value="TKW53253.1"/>
    <property type="molecule type" value="Genomic_DNA"/>
</dbReference>
<name>A0A4U6XD37_9PEZI</name>
<reference evidence="1 2" key="1">
    <citation type="journal article" date="2019" name="PLoS ONE">
        <title>Comparative genome analysis indicates high evolutionary potential of pathogenicity genes in Colletotrichum tanaceti.</title>
        <authorList>
            <person name="Lelwala R.V."/>
            <person name="Korhonen P.K."/>
            <person name="Young N.D."/>
            <person name="Scott J.B."/>
            <person name="Ades P.A."/>
            <person name="Gasser R.B."/>
            <person name="Taylor P.W.J."/>
        </authorList>
    </citation>
    <scope>NUCLEOTIDE SEQUENCE [LARGE SCALE GENOMIC DNA]</scope>
    <source>
        <strain evidence="1">BRIP57314</strain>
    </source>
</reference>
<sequence>MADAAHPAALISHAQQDLGVEVELGSRNAMPPQIYHLLSEPLLKYSQEAYNCCHDLHSWGAVITGGLGQGGPDSDELIEKILVAAS</sequence>
<organism evidence="1 2">
    <name type="scientific">Colletotrichum tanaceti</name>
    <dbReference type="NCBI Taxonomy" id="1306861"/>
    <lineage>
        <taxon>Eukaryota</taxon>
        <taxon>Fungi</taxon>
        <taxon>Dikarya</taxon>
        <taxon>Ascomycota</taxon>
        <taxon>Pezizomycotina</taxon>
        <taxon>Sordariomycetes</taxon>
        <taxon>Hypocreomycetidae</taxon>
        <taxon>Glomerellales</taxon>
        <taxon>Glomerellaceae</taxon>
        <taxon>Colletotrichum</taxon>
        <taxon>Colletotrichum destructivum species complex</taxon>
    </lineage>
</organism>
<gene>
    <name evidence="1" type="ORF">CTA1_6767</name>
</gene>